<gene>
    <name evidence="3" type="ORF">A2627_00490</name>
</gene>
<dbReference type="Gene3D" id="3.30.460.10">
    <property type="entry name" value="Beta Polymerase, domain 2"/>
    <property type="match status" value="1"/>
</dbReference>
<name>A0A1F7YKZ2_9BACT</name>
<keyword evidence="1" id="KW-0472">Membrane</keyword>
<evidence type="ECO:0000313" key="3">
    <source>
        <dbReference type="EMBL" id="OGM28006.1"/>
    </source>
</evidence>
<feature type="transmembrane region" description="Helical" evidence="1">
    <location>
        <begin position="135"/>
        <end position="153"/>
    </location>
</feature>
<dbReference type="SUPFAM" id="SSF81301">
    <property type="entry name" value="Nucleotidyltransferase"/>
    <property type="match status" value="1"/>
</dbReference>
<sequence length="292" mass="34278">MELLRRAINREPRKILYEKFIASVIYHDLFNYPMTSEELIKWIAGRKIINLRTNSTNVIFNNGLYFLQGRDENVLRRRLNENSSGKKFLLARKSALILGLIPAVRMVAVTGSLSMNNARTESDIDLMIITRKGTLWTTRLIAYFILLLAKIKVRKAKKKSDEKDRLCLNIWMDESNLKLSEPSRNIYTAHELAQTRPIISKDFMYEKLISANRWITDYWPNAVKISHQPSAISHQKKFILSYIPQVIESFARILQIWYMRKKITREIITPTRAFFHPFDWGELILNKLKTTS</sequence>
<evidence type="ECO:0000259" key="2">
    <source>
        <dbReference type="Pfam" id="PF01909"/>
    </source>
</evidence>
<reference evidence="3 4" key="1">
    <citation type="journal article" date="2016" name="Nat. Commun.">
        <title>Thousands of microbial genomes shed light on interconnected biogeochemical processes in an aquifer system.</title>
        <authorList>
            <person name="Anantharaman K."/>
            <person name="Brown C.T."/>
            <person name="Hug L.A."/>
            <person name="Sharon I."/>
            <person name="Castelle C.J."/>
            <person name="Probst A.J."/>
            <person name="Thomas B.C."/>
            <person name="Singh A."/>
            <person name="Wilkins M.J."/>
            <person name="Karaoz U."/>
            <person name="Brodie E.L."/>
            <person name="Williams K.H."/>
            <person name="Hubbard S.S."/>
            <person name="Banfield J.F."/>
        </authorList>
    </citation>
    <scope>NUCLEOTIDE SEQUENCE [LARGE SCALE GENOMIC DNA]</scope>
</reference>
<protein>
    <recommendedName>
        <fullName evidence="2">Polymerase nucleotidyl transferase domain-containing protein</fullName>
    </recommendedName>
</protein>
<evidence type="ECO:0000313" key="4">
    <source>
        <dbReference type="Proteomes" id="UP000178851"/>
    </source>
</evidence>
<feature type="domain" description="Polymerase nucleotidyl transferase" evidence="2">
    <location>
        <begin position="104"/>
        <end position="156"/>
    </location>
</feature>
<keyword evidence="1" id="KW-0812">Transmembrane</keyword>
<dbReference type="Proteomes" id="UP000178851">
    <property type="component" value="Unassembled WGS sequence"/>
</dbReference>
<dbReference type="GO" id="GO:0016779">
    <property type="term" value="F:nucleotidyltransferase activity"/>
    <property type="evidence" value="ECO:0007669"/>
    <property type="project" value="InterPro"/>
</dbReference>
<proteinExistence type="predicted"/>
<accession>A0A1F7YKZ2</accession>
<dbReference type="InterPro" id="IPR002934">
    <property type="entry name" value="Polymerase_NTP_transf_dom"/>
</dbReference>
<organism evidence="3 4">
    <name type="scientific">Candidatus Woesebacteria bacterium RIFCSPHIGHO2_01_FULL_39_28</name>
    <dbReference type="NCBI Taxonomy" id="1802496"/>
    <lineage>
        <taxon>Bacteria</taxon>
        <taxon>Candidatus Woeseibacteriota</taxon>
    </lineage>
</organism>
<dbReference type="AlphaFoldDB" id="A0A1F7YKZ2"/>
<comment type="caution">
    <text evidence="3">The sequence shown here is derived from an EMBL/GenBank/DDBJ whole genome shotgun (WGS) entry which is preliminary data.</text>
</comment>
<dbReference type="EMBL" id="MGGI01000001">
    <property type="protein sequence ID" value="OGM28006.1"/>
    <property type="molecule type" value="Genomic_DNA"/>
</dbReference>
<evidence type="ECO:0000256" key="1">
    <source>
        <dbReference type="SAM" id="Phobius"/>
    </source>
</evidence>
<keyword evidence="1" id="KW-1133">Transmembrane helix</keyword>
<feature type="transmembrane region" description="Helical" evidence="1">
    <location>
        <begin position="95"/>
        <end position="115"/>
    </location>
</feature>
<dbReference type="Pfam" id="PF01909">
    <property type="entry name" value="NTP_transf_2"/>
    <property type="match status" value="1"/>
</dbReference>
<dbReference type="InterPro" id="IPR043519">
    <property type="entry name" value="NT_sf"/>
</dbReference>